<comment type="cofactor">
    <cofactor evidence="1">
        <name>a divalent metal cation</name>
        <dbReference type="ChEBI" id="CHEBI:60240"/>
    </cofactor>
</comment>
<proteinExistence type="inferred from homology"/>
<evidence type="ECO:0000256" key="6">
    <source>
        <dbReference type="SAM" id="Coils"/>
    </source>
</evidence>
<protein>
    <submittedName>
        <fullName evidence="9">Uncharacterized protein (TIGR00255 family)</fullName>
    </submittedName>
</protein>
<dbReference type="Proteomes" id="UP000294980">
    <property type="component" value="Unassembled WGS sequence"/>
</dbReference>
<gene>
    <name evidence="9" type="ORF">EV688_1093</name>
</gene>
<comment type="similarity">
    <text evidence="5">Belongs to the YicC/YloC family.</text>
</comment>
<keyword evidence="4" id="KW-0378">Hydrolase</keyword>
<organism evidence="9 10">
    <name type="scientific">Chromatocurvus halotolerans</name>
    <dbReference type="NCBI Taxonomy" id="1132028"/>
    <lineage>
        <taxon>Bacteria</taxon>
        <taxon>Pseudomonadati</taxon>
        <taxon>Pseudomonadota</taxon>
        <taxon>Gammaproteobacteria</taxon>
        <taxon>Cellvibrionales</taxon>
        <taxon>Halieaceae</taxon>
        <taxon>Chromatocurvus</taxon>
    </lineage>
</organism>
<feature type="domain" description="Endoribonuclease YicC-like N-terminal" evidence="7">
    <location>
        <begin position="4"/>
        <end position="156"/>
    </location>
</feature>
<dbReference type="Pfam" id="PF08340">
    <property type="entry name" value="YicC-like_C"/>
    <property type="match status" value="1"/>
</dbReference>
<sequence length="290" mass="31944">MSSISSMTAFARGENAGAGGTVIVEVRSVNHRYLDNHFRLPEELRSLEPRLRESLARQLNRGKVDCSIKVLEESAGAAALVLDEPLLTRLLDAGAIVAARLGHSAPMDPFAVLQFPGVMRTPPTDNDALQTGALQAFDAALAALVTTRAVEGRQLARLLEQRLDAMLVETKSLRHQLPLLQARLRERLQQRLDALDIDVDSGRLEQELVYLAQKSDVEEELDRLETHVDAVRQALKAGGPCGRRLDFLMQELNREANTLSSKSTDAGLTASAVELKVLIEQMREQVQNIE</sequence>
<evidence type="ECO:0000256" key="2">
    <source>
        <dbReference type="ARBA" id="ARBA00022722"/>
    </source>
</evidence>
<dbReference type="PANTHER" id="PTHR30636">
    <property type="entry name" value="UPF0701 PROTEIN YICC"/>
    <property type="match status" value="1"/>
</dbReference>
<feature type="domain" description="Endoribonuclease YicC-like C-terminal" evidence="8">
    <location>
        <begin position="177"/>
        <end position="290"/>
    </location>
</feature>
<dbReference type="GO" id="GO:0016787">
    <property type="term" value="F:hydrolase activity"/>
    <property type="evidence" value="ECO:0007669"/>
    <property type="project" value="UniProtKB-KW"/>
</dbReference>
<evidence type="ECO:0000259" key="7">
    <source>
        <dbReference type="Pfam" id="PF03755"/>
    </source>
</evidence>
<dbReference type="NCBIfam" id="TIGR00255">
    <property type="entry name" value="YicC/YloC family endoribonuclease"/>
    <property type="match status" value="1"/>
</dbReference>
<accession>A0A4V2SBF6</accession>
<keyword evidence="6" id="KW-0175">Coiled coil</keyword>
<comment type="caution">
    <text evidence="9">The sequence shown here is derived from an EMBL/GenBank/DDBJ whole genome shotgun (WGS) entry which is preliminary data.</text>
</comment>
<dbReference type="PANTHER" id="PTHR30636:SF3">
    <property type="entry name" value="UPF0701 PROTEIN YICC"/>
    <property type="match status" value="1"/>
</dbReference>
<reference evidence="9 10" key="1">
    <citation type="submission" date="2019-03" db="EMBL/GenBank/DDBJ databases">
        <title>Genomic Encyclopedia of Type Strains, Phase IV (KMG-IV): sequencing the most valuable type-strain genomes for metagenomic binning, comparative biology and taxonomic classification.</title>
        <authorList>
            <person name="Goeker M."/>
        </authorList>
    </citation>
    <scope>NUCLEOTIDE SEQUENCE [LARGE SCALE GENOMIC DNA]</scope>
    <source>
        <strain evidence="9 10">DSM 23344</strain>
    </source>
</reference>
<dbReference type="InterPro" id="IPR005229">
    <property type="entry name" value="YicC/YloC-like"/>
</dbReference>
<dbReference type="InterPro" id="IPR013551">
    <property type="entry name" value="YicC-like_C"/>
</dbReference>
<keyword evidence="10" id="KW-1185">Reference proteome</keyword>
<dbReference type="InterPro" id="IPR013527">
    <property type="entry name" value="YicC-like_N"/>
</dbReference>
<evidence type="ECO:0000256" key="1">
    <source>
        <dbReference type="ARBA" id="ARBA00001968"/>
    </source>
</evidence>
<evidence type="ECO:0000256" key="3">
    <source>
        <dbReference type="ARBA" id="ARBA00022759"/>
    </source>
</evidence>
<dbReference type="Pfam" id="PF03755">
    <property type="entry name" value="YicC-like_N"/>
    <property type="match status" value="1"/>
</dbReference>
<keyword evidence="2" id="KW-0540">Nuclease</keyword>
<dbReference type="AlphaFoldDB" id="A0A4V2SBF6"/>
<evidence type="ECO:0000259" key="8">
    <source>
        <dbReference type="Pfam" id="PF08340"/>
    </source>
</evidence>
<evidence type="ECO:0000313" key="9">
    <source>
        <dbReference type="EMBL" id="TCO75280.1"/>
    </source>
</evidence>
<dbReference type="RefSeq" id="WP_240624378.1">
    <property type="nucleotide sequence ID" value="NZ_QQSW01000012.1"/>
</dbReference>
<keyword evidence="3" id="KW-0255">Endonuclease</keyword>
<evidence type="ECO:0000256" key="4">
    <source>
        <dbReference type="ARBA" id="ARBA00022801"/>
    </source>
</evidence>
<evidence type="ECO:0000256" key="5">
    <source>
        <dbReference type="ARBA" id="ARBA00035648"/>
    </source>
</evidence>
<dbReference type="EMBL" id="SLWX01000009">
    <property type="protein sequence ID" value="TCO75280.1"/>
    <property type="molecule type" value="Genomic_DNA"/>
</dbReference>
<dbReference type="GO" id="GO:0004521">
    <property type="term" value="F:RNA endonuclease activity"/>
    <property type="evidence" value="ECO:0007669"/>
    <property type="project" value="InterPro"/>
</dbReference>
<feature type="coiled-coil region" evidence="6">
    <location>
        <begin position="185"/>
        <end position="234"/>
    </location>
</feature>
<evidence type="ECO:0000313" key="10">
    <source>
        <dbReference type="Proteomes" id="UP000294980"/>
    </source>
</evidence>
<name>A0A4V2SBF6_9GAMM</name>